<gene>
    <name evidence="1" type="ORF">C7T86_16715</name>
</gene>
<organism evidence="1 2">
    <name type="scientific">Xanthomonas campestris pv. malvacearum</name>
    <dbReference type="NCBI Taxonomy" id="86040"/>
    <lineage>
        <taxon>Bacteria</taxon>
        <taxon>Pseudomonadati</taxon>
        <taxon>Pseudomonadota</taxon>
        <taxon>Gammaproteobacteria</taxon>
        <taxon>Lysobacterales</taxon>
        <taxon>Lysobacteraceae</taxon>
        <taxon>Xanthomonas</taxon>
    </lineage>
</organism>
<protein>
    <submittedName>
        <fullName evidence="1">Uncharacterized protein</fullName>
    </submittedName>
</protein>
<sequence length="84" mass="9276">MASMNGMCLSCGVMELIASSAWKHWVRLEWQRYWPSHFLQTSKSRRPALFAFDVSVKSFAAEQLADTTFMGLVSGLAASGFAAP</sequence>
<evidence type="ECO:0000313" key="2">
    <source>
        <dbReference type="Proteomes" id="UP000251513"/>
    </source>
</evidence>
<evidence type="ECO:0000313" key="1">
    <source>
        <dbReference type="EMBL" id="PUE91726.1"/>
    </source>
</evidence>
<dbReference type="Proteomes" id="UP000251513">
    <property type="component" value="Unassembled WGS sequence"/>
</dbReference>
<proteinExistence type="predicted"/>
<comment type="caution">
    <text evidence="1">The sequence shown here is derived from an EMBL/GenBank/DDBJ whole genome shotgun (WGS) entry which is preliminary data.</text>
</comment>
<dbReference type="AlphaFoldDB" id="A0AA44Z0I6"/>
<name>A0AA44Z0I6_XANCM</name>
<reference evidence="1 2" key="1">
    <citation type="submission" date="2018-03" db="EMBL/GenBank/DDBJ databases">
        <title>Sequencing of reference strains of Xanthomonas.</title>
        <authorList>
            <person name="Studholme D.J."/>
            <person name="Vicente J."/>
            <person name="Sarris P."/>
        </authorList>
    </citation>
    <scope>NUCLEOTIDE SEQUENCE [LARGE SCALE GENOMIC DNA]</scope>
    <source>
        <strain evidence="1 2">WHRI 5232</strain>
    </source>
</reference>
<accession>A0AA44Z0I6</accession>
<dbReference type="EMBL" id="PYJH01000039">
    <property type="protein sequence ID" value="PUE91726.1"/>
    <property type="molecule type" value="Genomic_DNA"/>
</dbReference>